<dbReference type="Proteomes" id="UP001603857">
    <property type="component" value="Unassembled WGS sequence"/>
</dbReference>
<organism evidence="1 2">
    <name type="scientific">Flemingia macrophylla</name>
    <dbReference type="NCBI Taxonomy" id="520843"/>
    <lineage>
        <taxon>Eukaryota</taxon>
        <taxon>Viridiplantae</taxon>
        <taxon>Streptophyta</taxon>
        <taxon>Embryophyta</taxon>
        <taxon>Tracheophyta</taxon>
        <taxon>Spermatophyta</taxon>
        <taxon>Magnoliopsida</taxon>
        <taxon>eudicotyledons</taxon>
        <taxon>Gunneridae</taxon>
        <taxon>Pentapetalae</taxon>
        <taxon>rosids</taxon>
        <taxon>fabids</taxon>
        <taxon>Fabales</taxon>
        <taxon>Fabaceae</taxon>
        <taxon>Papilionoideae</taxon>
        <taxon>50 kb inversion clade</taxon>
        <taxon>NPAAA clade</taxon>
        <taxon>indigoferoid/millettioid clade</taxon>
        <taxon>Phaseoleae</taxon>
        <taxon>Flemingia</taxon>
    </lineage>
</organism>
<dbReference type="EMBL" id="JBGMDY010000007">
    <property type="protein sequence ID" value="KAL2328714.1"/>
    <property type="molecule type" value="Genomic_DNA"/>
</dbReference>
<reference evidence="1 2" key="1">
    <citation type="submission" date="2024-08" db="EMBL/GenBank/DDBJ databases">
        <title>Insights into the chromosomal genome structure of Flemingia macrophylla.</title>
        <authorList>
            <person name="Ding Y."/>
            <person name="Zhao Y."/>
            <person name="Bi W."/>
            <person name="Wu M."/>
            <person name="Zhao G."/>
            <person name="Gong Y."/>
            <person name="Li W."/>
            <person name="Zhang P."/>
        </authorList>
    </citation>
    <scope>NUCLEOTIDE SEQUENCE [LARGE SCALE GENOMIC DNA]</scope>
    <source>
        <strain evidence="1">DYQJB</strain>
        <tissue evidence="1">Leaf</tissue>
    </source>
</reference>
<evidence type="ECO:0000313" key="1">
    <source>
        <dbReference type="EMBL" id="KAL2328714.1"/>
    </source>
</evidence>
<evidence type="ECO:0000313" key="2">
    <source>
        <dbReference type="Proteomes" id="UP001603857"/>
    </source>
</evidence>
<gene>
    <name evidence="1" type="ORF">Fmac_022141</name>
</gene>
<sequence length="57" mass="6622">MQLFRIKLRHQDHNPQLQKRNISMTPVSLEVMSIDSSARVHNDFQENGVPKGEQHAQ</sequence>
<name>A0ABD1LYV1_9FABA</name>
<comment type="caution">
    <text evidence="1">The sequence shown here is derived from an EMBL/GenBank/DDBJ whole genome shotgun (WGS) entry which is preliminary data.</text>
</comment>
<accession>A0ABD1LYV1</accession>
<proteinExistence type="predicted"/>
<protein>
    <submittedName>
        <fullName evidence="1">Uncharacterized protein</fullName>
    </submittedName>
</protein>
<keyword evidence="2" id="KW-1185">Reference proteome</keyword>
<dbReference type="AlphaFoldDB" id="A0ABD1LYV1"/>